<accession>A0A1H9U4X8</accession>
<dbReference type="AlphaFoldDB" id="A0A1H9U4X8"/>
<dbReference type="EMBL" id="FOGZ01000040">
    <property type="protein sequence ID" value="SES04620.1"/>
    <property type="molecule type" value="Genomic_DNA"/>
</dbReference>
<evidence type="ECO:0000313" key="1">
    <source>
        <dbReference type="EMBL" id="SES04620.1"/>
    </source>
</evidence>
<gene>
    <name evidence="1" type="ORF">SAMN05443377_1409</name>
</gene>
<dbReference type="Proteomes" id="UP000198815">
    <property type="component" value="Unassembled WGS sequence"/>
</dbReference>
<organism evidence="1 2">
    <name type="scientific">Propionibacterium cyclohexanicum</name>
    <dbReference type="NCBI Taxonomy" id="64702"/>
    <lineage>
        <taxon>Bacteria</taxon>
        <taxon>Bacillati</taxon>
        <taxon>Actinomycetota</taxon>
        <taxon>Actinomycetes</taxon>
        <taxon>Propionibacteriales</taxon>
        <taxon>Propionibacteriaceae</taxon>
        <taxon>Propionibacterium</taxon>
    </lineage>
</organism>
<dbReference type="RefSeq" id="WP_177170235.1">
    <property type="nucleotide sequence ID" value="NZ_FOGZ01000040.1"/>
</dbReference>
<evidence type="ECO:0000313" key="2">
    <source>
        <dbReference type="Proteomes" id="UP000198815"/>
    </source>
</evidence>
<keyword evidence="2" id="KW-1185">Reference proteome</keyword>
<proteinExistence type="predicted"/>
<reference evidence="1 2" key="1">
    <citation type="submission" date="2016-10" db="EMBL/GenBank/DDBJ databases">
        <authorList>
            <person name="de Groot N.N."/>
        </authorList>
    </citation>
    <scope>NUCLEOTIDE SEQUENCE [LARGE SCALE GENOMIC DNA]</scope>
    <source>
        <strain evidence="1 2">DSM 16859</strain>
    </source>
</reference>
<name>A0A1H9U4X8_9ACTN</name>
<protein>
    <submittedName>
        <fullName evidence="1">Uncharacterized protein</fullName>
    </submittedName>
</protein>
<sequence>MSVVFAAISYAGQLSVTIRLDRAAWDREELLVTALARSFSWLTGASGGP</sequence>